<dbReference type="EMBL" id="NBNE01001194">
    <property type="protein sequence ID" value="OWZ15086.1"/>
    <property type="molecule type" value="Genomic_DNA"/>
</dbReference>
<evidence type="ECO:0000256" key="1">
    <source>
        <dbReference type="ARBA" id="ARBA00005234"/>
    </source>
</evidence>
<dbReference type="SUPFAM" id="SSF54001">
    <property type="entry name" value="Cysteine proteinases"/>
    <property type="match status" value="1"/>
</dbReference>
<evidence type="ECO:0000256" key="4">
    <source>
        <dbReference type="SAM" id="SignalP"/>
    </source>
</evidence>
<dbReference type="InterPro" id="IPR003653">
    <property type="entry name" value="Peptidase_C48_C"/>
</dbReference>
<dbReference type="PROSITE" id="PS50600">
    <property type="entry name" value="ULP_PROTEASE"/>
    <property type="match status" value="1"/>
</dbReference>
<organism evidence="6 7">
    <name type="scientific">Phytophthora megakarya</name>
    <dbReference type="NCBI Taxonomy" id="4795"/>
    <lineage>
        <taxon>Eukaryota</taxon>
        <taxon>Sar</taxon>
        <taxon>Stramenopiles</taxon>
        <taxon>Oomycota</taxon>
        <taxon>Peronosporomycetes</taxon>
        <taxon>Peronosporales</taxon>
        <taxon>Peronosporaceae</taxon>
        <taxon>Phytophthora</taxon>
    </lineage>
</organism>
<dbReference type="Proteomes" id="UP000198211">
    <property type="component" value="Unassembled WGS sequence"/>
</dbReference>
<protein>
    <recommendedName>
        <fullName evidence="5">Ubiquitin-like protease family profile domain-containing protein</fullName>
    </recommendedName>
</protein>
<evidence type="ECO:0000259" key="5">
    <source>
        <dbReference type="PROSITE" id="PS50600"/>
    </source>
</evidence>
<dbReference type="GO" id="GO:0008234">
    <property type="term" value="F:cysteine-type peptidase activity"/>
    <property type="evidence" value="ECO:0007669"/>
    <property type="project" value="InterPro"/>
</dbReference>
<dbReference type="OrthoDB" id="115773at2759"/>
<dbReference type="InterPro" id="IPR038765">
    <property type="entry name" value="Papain-like_cys_pep_sf"/>
</dbReference>
<gene>
    <name evidence="6" type="ORF">PHMEG_00011334</name>
</gene>
<evidence type="ECO:0000313" key="6">
    <source>
        <dbReference type="EMBL" id="OWZ15086.1"/>
    </source>
</evidence>
<accession>A0A225WBG6</accession>
<keyword evidence="3" id="KW-0378">Hydrolase</keyword>
<comment type="similarity">
    <text evidence="1">Belongs to the peptidase C48 family.</text>
</comment>
<dbReference type="GO" id="GO:0006508">
    <property type="term" value="P:proteolysis"/>
    <property type="evidence" value="ECO:0007669"/>
    <property type="project" value="UniProtKB-KW"/>
</dbReference>
<proteinExistence type="inferred from homology"/>
<feature type="domain" description="Ubiquitin-like protease family profile" evidence="5">
    <location>
        <begin position="138"/>
        <end position="350"/>
    </location>
</feature>
<name>A0A225WBG6_9STRA</name>
<evidence type="ECO:0000256" key="3">
    <source>
        <dbReference type="ARBA" id="ARBA00022801"/>
    </source>
</evidence>
<reference evidence="7" key="1">
    <citation type="submission" date="2017-03" db="EMBL/GenBank/DDBJ databases">
        <title>Phytopthora megakarya and P. palmivora, two closely related causual agents of cacao black pod achieved similar genome size and gene model numbers by different mechanisms.</title>
        <authorList>
            <person name="Ali S."/>
            <person name="Shao J."/>
            <person name="Larry D.J."/>
            <person name="Kronmiller B."/>
            <person name="Shen D."/>
            <person name="Strem M.D."/>
            <person name="Melnick R.L."/>
            <person name="Guiltinan M.J."/>
            <person name="Tyler B.M."/>
            <person name="Meinhardt L.W."/>
            <person name="Bailey B.A."/>
        </authorList>
    </citation>
    <scope>NUCLEOTIDE SEQUENCE [LARGE SCALE GENOMIC DNA]</scope>
    <source>
        <strain evidence="7">zdho120</strain>
    </source>
</reference>
<sequence>MPVTPAFLWILRRFLHLNRAINHQQEAEFLPVKPQYPRSTLPGERTTKYAGAACFSGRSEYLMVGGHRYFYCFKTKNVFFSDALSSPVSAAMATTVTIGLHILTTKPITQNEAITYILRPDYITTCEAKVSALKAKPIVLSDKDIVLEISGYGLYSTAPLRIMKKWHQAMKIIKQVDKAISWIDAVDFSIPMTDSFKIGKKSDLLPSLKMPLSDDTKNFVTEKLLLNREDEAVRYPSAVGNVVNSALSVCARELSIFVGVSTEIVLIPVFCNKLHWSTIMIDLNYEEVVVYDPMPSTYAVGVRALAERLVTLLLEFAQRSFRVRPCANDLGVQVDTYNCGVYVLLPFEIFAGADQISMLNKKELQYLRYMYLCLCN</sequence>
<dbReference type="Gene3D" id="3.40.395.10">
    <property type="entry name" value="Adenoviral Proteinase, Chain A"/>
    <property type="match status" value="1"/>
</dbReference>
<dbReference type="Pfam" id="PF02902">
    <property type="entry name" value="Peptidase_C48"/>
    <property type="match status" value="1"/>
</dbReference>
<evidence type="ECO:0000256" key="2">
    <source>
        <dbReference type="ARBA" id="ARBA00022670"/>
    </source>
</evidence>
<keyword evidence="2" id="KW-0645">Protease</keyword>
<keyword evidence="4" id="KW-0732">Signal</keyword>
<feature type="signal peptide" evidence="4">
    <location>
        <begin position="1"/>
        <end position="20"/>
    </location>
</feature>
<dbReference type="AlphaFoldDB" id="A0A225WBG6"/>
<comment type="caution">
    <text evidence="6">The sequence shown here is derived from an EMBL/GenBank/DDBJ whole genome shotgun (WGS) entry which is preliminary data.</text>
</comment>
<evidence type="ECO:0000313" key="7">
    <source>
        <dbReference type="Proteomes" id="UP000198211"/>
    </source>
</evidence>
<feature type="chain" id="PRO_5013076035" description="Ubiquitin-like protease family profile domain-containing protein" evidence="4">
    <location>
        <begin position="21"/>
        <end position="376"/>
    </location>
</feature>
<keyword evidence="7" id="KW-1185">Reference proteome</keyword>